<proteinExistence type="predicted"/>
<evidence type="ECO:0000256" key="1">
    <source>
        <dbReference type="SAM" id="MobiDB-lite"/>
    </source>
</evidence>
<dbReference type="Proteomes" id="UP000238479">
    <property type="component" value="Chromosome 3"/>
</dbReference>
<feature type="region of interest" description="Disordered" evidence="1">
    <location>
        <begin position="1"/>
        <end position="37"/>
    </location>
</feature>
<dbReference type="EMBL" id="PDCK01000041">
    <property type="protein sequence ID" value="PRQ44699.1"/>
    <property type="molecule type" value="Genomic_DNA"/>
</dbReference>
<feature type="compositionally biased region" description="Polar residues" evidence="1">
    <location>
        <begin position="1"/>
        <end position="11"/>
    </location>
</feature>
<sequence>MSANSDSSLTCDSEVMSRPQTSGETTHAAAIHSPPRNGEDDLSGYHYWSTMAGPNHEHLLIPLTERDRVHRFVFGLRSDIRERMLGHLESPWEVMLGEAYHVERYVEVIHQVLAHEKSGTQIPNELREQMQIIPIGELERERTRAFEDDNLQGYQYWSAMAGPNHEHLLIPRTKRDSVHRFIFGLRSNIRARMLGHLESPWEVMIAEALRVEKYMTVIQQVLDHEKAGTQIPKNLRKQMQMIPVGELERERARAI</sequence>
<organism evidence="2 3">
    <name type="scientific">Rosa chinensis</name>
    <name type="common">China rose</name>
    <dbReference type="NCBI Taxonomy" id="74649"/>
    <lineage>
        <taxon>Eukaryota</taxon>
        <taxon>Viridiplantae</taxon>
        <taxon>Streptophyta</taxon>
        <taxon>Embryophyta</taxon>
        <taxon>Tracheophyta</taxon>
        <taxon>Spermatophyta</taxon>
        <taxon>Magnoliopsida</taxon>
        <taxon>eudicotyledons</taxon>
        <taxon>Gunneridae</taxon>
        <taxon>Pentapetalae</taxon>
        <taxon>rosids</taxon>
        <taxon>fabids</taxon>
        <taxon>Rosales</taxon>
        <taxon>Rosaceae</taxon>
        <taxon>Rosoideae</taxon>
        <taxon>Rosoideae incertae sedis</taxon>
        <taxon>Rosa</taxon>
    </lineage>
</organism>
<dbReference type="AlphaFoldDB" id="A0A2P6RE38"/>
<gene>
    <name evidence="2" type="ORF">RchiOBHm_Chr3g0482091</name>
</gene>
<accession>A0A2P6RE38</accession>
<protein>
    <submittedName>
        <fullName evidence="2">Uncharacterized protein</fullName>
    </submittedName>
</protein>
<evidence type="ECO:0000313" key="2">
    <source>
        <dbReference type="EMBL" id="PRQ44699.1"/>
    </source>
</evidence>
<reference evidence="2 3" key="1">
    <citation type="journal article" date="2018" name="Nat. Genet.">
        <title>The Rosa genome provides new insights in the design of modern roses.</title>
        <authorList>
            <person name="Bendahmane M."/>
        </authorList>
    </citation>
    <scope>NUCLEOTIDE SEQUENCE [LARGE SCALE GENOMIC DNA]</scope>
    <source>
        <strain evidence="3">cv. Old Blush</strain>
    </source>
</reference>
<name>A0A2P6RE38_ROSCH</name>
<dbReference type="Gramene" id="PRQ44699">
    <property type="protein sequence ID" value="PRQ44699"/>
    <property type="gene ID" value="RchiOBHm_Chr3g0482091"/>
</dbReference>
<comment type="caution">
    <text evidence="2">The sequence shown here is derived from an EMBL/GenBank/DDBJ whole genome shotgun (WGS) entry which is preliminary data.</text>
</comment>
<keyword evidence="3" id="KW-1185">Reference proteome</keyword>
<evidence type="ECO:0000313" key="3">
    <source>
        <dbReference type="Proteomes" id="UP000238479"/>
    </source>
</evidence>